<evidence type="ECO:0000313" key="2">
    <source>
        <dbReference type="EMBL" id="MDC5740371.1"/>
    </source>
</evidence>
<evidence type="ECO:0000313" key="4">
    <source>
        <dbReference type="EMBL" id="QJY35424.1"/>
    </source>
</evidence>
<gene>
    <name evidence="3" type="ORF">AZ468_00495</name>
    <name evidence="4" type="ORF">HOO69_01880</name>
    <name evidence="2" type="ORF">OPW20_09850</name>
</gene>
<name>A0A178JCQ9_9VIBR</name>
<reference evidence="3 5" key="1">
    <citation type="submission" date="2016-03" db="EMBL/GenBank/DDBJ databases">
        <title>Draft genome sequence of the Vibrio tubiashii subs. europaeus.</title>
        <authorList>
            <person name="Spinard E."/>
            <person name="Dubert J."/>
            <person name="Nelson D.R."/>
            <person name="Barja J.L."/>
        </authorList>
    </citation>
    <scope>NUCLEOTIDE SEQUENCE [LARGE SCALE GENOMIC DNA]</scope>
    <source>
        <strain evidence="5">PP-638</strain>
        <strain evidence="3">PP2-638</strain>
    </source>
</reference>
<dbReference type="RefSeq" id="WP_069665623.1">
    <property type="nucleotide sequence ID" value="NZ_CP053541.1"/>
</dbReference>
<organism evidence="3 5">
    <name type="scientific">Vibrio europaeus</name>
    <dbReference type="NCBI Taxonomy" id="300876"/>
    <lineage>
        <taxon>Bacteria</taxon>
        <taxon>Pseudomonadati</taxon>
        <taxon>Pseudomonadota</taxon>
        <taxon>Gammaproteobacteria</taxon>
        <taxon>Vibrionales</taxon>
        <taxon>Vibrionaceae</taxon>
        <taxon>Vibrio</taxon>
        <taxon>Vibrio oreintalis group</taxon>
    </lineage>
</organism>
<dbReference type="AlphaFoldDB" id="A0A178JCQ9"/>
<evidence type="ECO:0000313" key="7">
    <source>
        <dbReference type="Proteomes" id="UP001150001"/>
    </source>
</evidence>
<keyword evidence="1" id="KW-0732">Signal</keyword>
<dbReference type="Proteomes" id="UP001150001">
    <property type="component" value="Unassembled WGS sequence"/>
</dbReference>
<dbReference type="OrthoDB" id="5868017at2"/>
<dbReference type="EMBL" id="LUAX01000001">
    <property type="protein sequence ID" value="OAM99625.1"/>
    <property type="molecule type" value="Genomic_DNA"/>
</dbReference>
<evidence type="ECO:0000313" key="3">
    <source>
        <dbReference type="EMBL" id="OAM99625.1"/>
    </source>
</evidence>
<protein>
    <recommendedName>
        <fullName evidence="8">Outer membrane protein beta-barrel domain-containing protein</fullName>
    </recommendedName>
</protein>
<evidence type="ECO:0000313" key="6">
    <source>
        <dbReference type="Proteomes" id="UP000501443"/>
    </source>
</evidence>
<dbReference type="EMBL" id="JAPFIT010000013">
    <property type="protein sequence ID" value="MDC5740371.1"/>
    <property type="molecule type" value="Genomic_DNA"/>
</dbReference>
<evidence type="ECO:0008006" key="8">
    <source>
        <dbReference type="Google" id="ProtNLM"/>
    </source>
</evidence>
<dbReference type="GeneID" id="78074148"/>
<reference evidence="4 6" key="2">
    <citation type="submission" date="2020-05" db="EMBL/GenBank/DDBJ databases">
        <title>First description outside Europe of the emergent pathogen for shellfish aquaculture Vibrio europaeus.</title>
        <authorList>
            <person name="Dubert J."/>
            <person name="Rojas R."/>
        </authorList>
    </citation>
    <scope>NUCLEOTIDE SEQUENCE [LARGE SCALE GENOMIC DNA]</scope>
    <source>
        <strain evidence="4 6">NPI-1</strain>
    </source>
</reference>
<dbReference type="Proteomes" id="UP000094761">
    <property type="component" value="Unassembled WGS sequence"/>
</dbReference>
<sequence length="224" mass="25583">MKKRSIAALALALSHTATANVTVSIEKDFLEIGLYASLFDDVYLFVGADSDDWLGVGVGHRYEISPQWRLSSYYEYGLYDDWLMHEVGIDGVKTTSHQIDLSATRYFKQASVKFGTTAEYIRNGFTWLTVDDVNKYSLYLGASYYFEHLYLSSKVEHYYAVDKSDMENFNQGHANVWELSLGSMHSLFNFYPYVKVSVFDPNGVYYGQSNSDVTFSINGTFSFR</sequence>
<evidence type="ECO:0000313" key="5">
    <source>
        <dbReference type="Proteomes" id="UP000094761"/>
    </source>
</evidence>
<feature type="signal peptide" evidence="1">
    <location>
        <begin position="1"/>
        <end position="19"/>
    </location>
</feature>
<evidence type="ECO:0000256" key="1">
    <source>
        <dbReference type="SAM" id="SignalP"/>
    </source>
</evidence>
<accession>A0A178JCQ9</accession>
<dbReference type="EMBL" id="CP053541">
    <property type="protein sequence ID" value="QJY35424.1"/>
    <property type="molecule type" value="Genomic_DNA"/>
</dbReference>
<proteinExistence type="predicted"/>
<dbReference type="Proteomes" id="UP000501443">
    <property type="component" value="Chromosome 1"/>
</dbReference>
<keyword evidence="7" id="KW-1185">Reference proteome</keyword>
<feature type="chain" id="PRO_5044550637" description="Outer membrane protein beta-barrel domain-containing protein" evidence="1">
    <location>
        <begin position="20"/>
        <end position="224"/>
    </location>
</feature>
<reference evidence="2" key="3">
    <citation type="submission" date="2022-11" db="EMBL/GenBank/DDBJ databases">
        <title>Role of the vibriolysin VemA secreted by the emergent pathogen Vibrio europaeus in the colonization of Manila clam mucus.</title>
        <authorList>
            <person name="Martinez C."/>
            <person name="Rodriguez S."/>
            <person name="Vences A."/>
            <person name="Barja J.L."/>
            <person name="Toranzo A.E."/>
            <person name="Dubert J."/>
        </authorList>
    </citation>
    <scope>NUCLEOTIDE SEQUENCE</scope>
    <source>
        <strain evidence="2">3454</strain>
    </source>
</reference>